<dbReference type="RefSeq" id="WP_187076853.1">
    <property type="nucleotide sequence ID" value="NZ_JACORT010000005.1"/>
</dbReference>
<evidence type="ECO:0000256" key="1">
    <source>
        <dbReference type="SAM" id="MobiDB-lite"/>
    </source>
</evidence>
<dbReference type="Proteomes" id="UP000608513">
    <property type="component" value="Unassembled WGS sequence"/>
</dbReference>
<reference evidence="4" key="1">
    <citation type="submission" date="2020-08" db="EMBL/GenBank/DDBJ databases">
        <title>Ramlibacter sp. USB13 16S ribosomal RNA gene genome sequencing and assembly.</title>
        <authorList>
            <person name="Kang M."/>
        </authorList>
    </citation>
    <scope>NUCLEOTIDE SEQUENCE</scope>
    <source>
        <strain evidence="4">USB13</strain>
    </source>
</reference>
<name>A0A923SBP9_9BURK</name>
<feature type="domain" description="DUF4124" evidence="3">
    <location>
        <begin position="13"/>
        <end position="69"/>
    </location>
</feature>
<keyword evidence="2" id="KW-0732">Signal</keyword>
<feature type="signal peptide" evidence="2">
    <location>
        <begin position="1"/>
        <end position="22"/>
    </location>
</feature>
<dbReference type="Pfam" id="PF13511">
    <property type="entry name" value="DUF4124"/>
    <property type="match status" value="1"/>
</dbReference>
<dbReference type="AlphaFoldDB" id="A0A923SBP9"/>
<keyword evidence="5" id="KW-1185">Reference proteome</keyword>
<dbReference type="InterPro" id="IPR025392">
    <property type="entry name" value="DUF4124"/>
</dbReference>
<evidence type="ECO:0000313" key="5">
    <source>
        <dbReference type="Proteomes" id="UP000608513"/>
    </source>
</evidence>
<protein>
    <submittedName>
        <fullName evidence="4">DUF4124 domain-containing protein</fullName>
    </submittedName>
</protein>
<feature type="chain" id="PRO_5037825922" evidence="2">
    <location>
        <begin position="23"/>
        <end position="215"/>
    </location>
</feature>
<evidence type="ECO:0000259" key="3">
    <source>
        <dbReference type="Pfam" id="PF13511"/>
    </source>
</evidence>
<proteinExistence type="predicted"/>
<feature type="region of interest" description="Disordered" evidence="1">
    <location>
        <begin position="48"/>
        <end position="90"/>
    </location>
</feature>
<organism evidence="4 5">
    <name type="scientific">Ramlibacter cellulosilyticus</name>
    <dbReference type="NCBI Taxonomy" id="2764187"/>
    <lineage>
        <taxon>Bacteria</taxon>
        <taxon>Pseudomonadati</taxon>
        <taxon>Pseudomonadota</taxon>
        <taxon>Betaproteobacteria</taxon>
        <taxon>Burkholderiales</taxon>
        <taxon>Comamonadaceae</taxon>
        <taxon>Ramlibacter</taxon>
    </lineage>
</organism>
<feature type="compositionally biased region" description="Basic and acidic residues" evidence="1">
    <location>
        <begin position="71"/>
        <end position="90"/>
    </location>
</feature>
<dbReference type="EMBL" id="JACORT010000005">
    <property type="protein sequence ID" value="MBC5784121.1"/>
    <property type="molecule type" value="Genomic_DNA"/>
</dbReference>
<comment type="caution">
    <text evidence="4">The sequence shown here is derived from an EMBL/GenBank/DDBJ whole genome shotgun (WGS) entry which is preliminary data.</text>
</comment>
<evidence type="ECO:0000256" key="2">
    <source>
        <dbReference type="SAM" id="SignalP"/>
    </source>
</evidence>
<accession>A0A923SBP9</accession>
<evidence type="ECO:0000313" key="4">
    <source>
        <dbReference type="EMBL" id="MBC5784121.1"/>
    </source>
</evidence>
<sequence length="215" mass="23952">MSGPIRLACTCLLAGALTGAWAEGIYVCVDAKGRRLTSDRPIPECADREQKQMNPSGTLRRVVPPTPTATERAEIDAREKKAAEEQQRSAEQKRVQKLLVARYPNQAAHDADRAKALQAIDGVIASARKRIVELAADRKKLDDESEFYKAPKPLPAQLKRQLEDNDQQVAAQQRFIAAQEDEKKRIAARYDEELARLRQVWAQNQAAAMPAAVTR</sequence>
<gene>
    <name evidence="4" type="ORF">H8N03_14305</name>
</gene>